<dbReference type="OMA" id="ECREEDF"/>
<protein>
    <submittedName>
        <fullName evidence="2">Uncharacterized protein</fullName>
    </submittedName>
</protein>
<dbReference type="GeneID" id="39730067"/>
<proteinExistence type="predicted"/>
<evidence type="ECO:0000256" key="1">
    <source>
        <dbReference type="SAM" id="Coils"/>
    </source>
</evidence>
<dbReference type="Proteomes" id="UP000220797">
    <property type="component" value="Unassembled WGS sequence"/>
</dbReference>
<reference evidence="2" key="1">
    <citation type="submission" date="2015-04" db="EMBL/GenBank/DDBJ databases">
        <authorList>
            <consortium name="Pathogen Informatics"/>
        </authorList>
    </citation>
    <scope>NUCLEOTIDE SEQUENCE [LARGE SCALE GENOMIC DNA]</scope>
    <source>
        <strain evidence="2">8A</strain>
    </source>
</reference>
<sequence length="563" mass="67546">MQNAWNRINKAMKNIQNVILTEDDNLFIKEKNESLKDECNKEETKKELNINYRHTKWSSSSDIDNKNTTFNDEKNNIEKIYTKNVLYDEIISNIDLFNSFIKNEKAQLYINEYKINYYNSEEKEFFLLNFICICKYTLFILTKFLNINLIDKFEYINMNKEEYDYNITHLFFKILKIDKLFEINDFEIDKKNNEDNNTYFKKKSDENKEIKERFSINYEEEKCYLNEKQNDDLENIKENSEINDKENTSKQSENVVITEVKEIEKLSNILHHEINTENNMNKNNQINIKQTIKGENVINECNQKSRIYHNNTKEKIEVEKKDIEENMKEETRNINMNNNNNINNNISYSENSQFYCNSMKKKEDTGLNKDNEIFPNRTSLMECKEEDFSINNENKIDLKNIIKSIKEENNIKINLLNDKIKYLKDELIKSKKNLINFENLKNDVEIYKNELNNKNKIIENLINEKNILQDHINIIQSKLDDSKKRNEDNDKLKKYCKENHVDKQIIIELIKNSQDTLKTKNIRNQIFLILCDILGIKSLIEGLQEKTISDQFLEFLEEETKEF</sequence>
<dbReference type="EMBL" id="CVMV01000019">
    <property type="protein sequence ID" value="CRG93834.1"/>
    <property type="molecule type" value="Genomic_DNA"/>
</dbReference>
<name>A0A1J1GN25_PLAGA</name>
<comment type="caution">
    <text evidence="2">The sequence shown here is derived from an EMBL/GenBank/DDBJ whole genome shotgun (WGS) entry which is preliminary data.</text>
</comment>
<evidence type="ECO:0000313" key="3">
    <source>
        <dbReference type="Proteomes" id="UP000220797"/>
    </source>
</evidence>
<feature type="coiled-coil region" evidence="1">
    <location>
        <begin position="309"/>
        <end position="340"/>
    </location>
</feature>
<dbReference type="RefSeq" id="XP_028526655.1">
    <property type="nucleotide sequence ID" value="XM_028675088.1"/>
</dbReference>
<accession>A0A1J1GN25</accession>
<evidence type="ECO:0000313" key="2">
    <source>
        <dbReference type="EMBL" id="CRG93834.1"/>
    </source>
</evidence>
<organism evidence="2 3">
    <name type="scientific">Plasmodium gallinaceum</name>
    <dbReference type="NCBI Taxonomy" id="5849"/>
    <lineage>
        <taxon>Eukaryota</taxon>
        <taxon>Sar</taxon>
        <taxon>Alveolata</taxon>
        <taxon>Apicomplexa</taxon>
        <taxon>Aconoidasida</taxon>
        <taxon>Haemosporida</taxon>
        <taxon>Plasmodiidae</taxon>
        <taxon>Plasmodium</taxon>
        <taxon>Plasmodium (Haemamoeba)</taxon>
    </lineage>
</organism>
<dbReference type="AlphaFoldDB" id="A0A1J1GN25"/>
<dbReference type="OrthoDB" id="392772at2759"/>
<keyword evidence="1" id="KW-0175">Coiled coil</keyword>
<keyword evidence="3" id="KW-1185">Reference proteome</keyword>
<dbReference type="VEuPathDB" id="PlasmoDB:PGAL8A_00154300"/>
<feature type="coiled-coil region" evidence="1">
    <location>
        <begin position="413"/>
        <end position="478"/>
    </location>
</feature>
<gene>
    <name evidence="2" type="ORF">PGAL8A_00154300</name>
</gene>